<dbReference type="Pfam" id="PF13560">
    <property type="entry name" value="HTH_31"/>
    <property type="match status" value="1"/>
</dbReference>
<dbReference type="InterPro" id="IPR011990">
    <property type="entry name" value="TPR-like_helical_dom_sf"/>
</dbReference>
<accession>A0A7K0C9U8</accession>
<proteinExistence type="predicted"/>
<evidence type="ECO:0000313" key="4">
    <source>
        <dbReference type="Proteomes" id="UP000466345"/>
    </source>
</evidence>
<dbReference type="OrthoDB" id="581105at2"/>
<name>A0A7K0C9U8_9ACTN</name>
<feature type="repeat" description="TPR" evidence="1">
    <location>
        <begin position="616"/>
        <end position="649"/>
    </location>
</feature>
<feature type="domain" description="HTH cro/C1-type" evidence="2">
    <location>
        <begin position="14"/>
        <end position="68"/>
    </location>
</feature>
<keyword evidence="1" id="KW-0802">TPR repeat</keyword>
<gene>
    <name evidence="3" type="primary">afsR_3</name>
    <name evidence="3" type="ORF">SRB5_03370</name>
</gene>
<evidence type="ECO:0000259" key="2">
    <source>
        <dbReference type="PROSITE" id="PS50943"/>
    </source>
</evidence>
<dbReference type="PANTHER" id="PTHR47691">
    <property type="entry name" value="REGULATOR-RELATED"/>
    <property type="match status" value="1"/>
</dbReference>
<comment type="caution">
    <text evidence="3">The sequence shown here is derived from an EMBL/GenBank/DDBJ whole genome shotgun (WGS) entry which is preliminary data.</text>
</comment>
<dbReference type="CDD" id="cd00093">
    <property type="entry name" value="HTH_XRE"/>
    <property type="match status" value="1"/>
</dbReference>
<dbReference type="SMART" id="SM00530">
    <property type="entry name" value="HTH_XRE"/>
    <property type="match status" value="1"/>
</dbReference>
<dbReference type="InterPro" id="IPR010982">
    <property type="entry name" value="Lambda_DNA-bd_dom_sf"/>
</dbReference>
<dbReference type="InterPro" id="IPR001387">
    <property type="entry name" value="Cro/C1-type_HTH"/>
</dbReference>
<dbReference type="InterPro" id="IPR027417">
    <property type="entry name" value="P-loop_NTPase"/>
</dbReference>
<reference evidence="3 4" key="1">
    <citation type="submission" date="2019-10" db="EMBL/GenBank/DDBJ databases">
        <title>Streptomyces smaragdinus sp. nov. and Streptomyces fabii sp. nov., isolated from the gut of fungus growing-termite Macrotermes natalensis.</title>
        <authorList>
            <person name="Schwitalla J."/>
            <person name="Benndorf R."/>
            <person name="Martin K."/>
            <person name="De Beer W."/>
            <person name="Kaster A.-K."/>
            <person name="Vollmers J."/>
            <person name="Poulsen M."/>
            <person name="Beemelmanns C."/>
        </authorList>
    </citation>
    <scope>NUCLEOTIDE SEQUENCE [LARGE SCALE GENOMIC DNA]</scope>
    <source>
        <strain evidence="3 4">RB5</strain>
    </source>
</reference>
<dbReference type="Gene3D" id="1.25.40.10">
    <property type="entry name" value="Tetratricopeptide repeat domain"/>
    <property type="match status" value="2"/>
</dbReference>
<dbReference type="Proteomes" id="UP000466345">
    <property type="component" value="Unassembled WGS sequence"/>
</dbReference>
<dbReference type="SUPFAM" id="SSF52540">
    <property type="entry name" value="P-loop containing nucleoside triphosphate hydrolases"/>
    <property type="match status" value="1"/>
</dbReference>
<dbReference type="SMART" id="SM00028">
    <property type="entry name" value="TPR"/>
    <property type="match status" value="7"/>
</dbReference>
<keyword evidence="4" id="KW-1185">Reference proteome</keyword>
<dbReference type="GO" id="GO:0003677">
    <property type="term" value="F:DNA binding"/>
    <property type="evidence" value="ECO:0007669"/>
    <property type="project" value="InterPro"/>
</dbReference>
<dbReference type="PRINTS" id="PR00364">
    <property type="entry name" value="DISEASERSIST"/>
</dbReference>
<dbReference type="SUPFAM" id="SSF47413">
    <property type="entry name" value="lambda repressor-like DNA-binding domains"/>
    <property type="match status" value="1"/>
</dbReference>
<dbReference type="PANTHER" id="PTHR47691:SF3">
    <property type="entry name" value="HTH-TYPE TRANSCRIPTIONAL REGULATOR RV0890C-RELATED"/>
    <property type="match status" value="1"/>
</dbReference>
<dbReference type="EMBL" id="WEGJ01000001">
    <property type="protein sequence ID" value="MQY10230.1"/>
    <property type="molecule type" value="Genomic_DNA"/>
</dbReference>
<evidence type="ECO:0000256" key="1">
    <source>
        <dbReference type="PROSITE-ProRule" id="PRU00339"/>
    </source>
</evidence>
<evidence type="ECO:0000313" key="3">
    <source>
        <dbReference type="EMBL" id="MQY10230.1"/>
    </source>
</evidence>
<dbReference type="PROSITE" id="PS50005">
    <property type="entry name" value="TPR"/>
    <property type="match status" value="2"/>
</dbReference>
<dbReference type="Pfam" id="PF13424">
    <property type="entry name" value="TPR_12"/>
    <property type="match status" value="4"/>
</dbReference>
<feature type="repeat" description="TPR" evidence="1">
    <location>
        <begin position="696"/>
        <end position="729"/>
    </location>
</feature>
<protein>
    <submittedName>
        <fullName evidence="3">Regulatory protein AfsR</fullName>
    </submittedName>
</protein>
<sequence>MSTAEAPARVGELLRGLRREAGLTQEELADAAGLSVRAVRDVERGAVATPQKETVRRLADALGLVGPVRDGFEETARGRGVAVATRTLPRDIVSFTGRQTEFEKLVEAAAGAGGVIGIHAIDGMAGVGKTAFAVHVAHRLADQFPDGQIFLPLHGHTPGQESVDPEDALASLLLTVGVAAGQVPPGLQDRMALWRDRLAGQRMLLILDDAVSSEQVLPLLPGTGASLVLVTSRRHLSALDEATAVSLDTLPAGEAAGLLIALAGRRDLRADDLGVAEIIRLCGYLPLAIGMVARQLRHHPAWTAAGRAADLAAAVDRLELMATENLSVAAAFNLSYEDVDEGQQRLFRRLGLHPGPEADAYTAAALDATTPAEARRGLEALYDQNLLTEIAPGRYRMHDLIREHARALAVRDDSAEDRERAVDGLLDYYQHTAARAEALIAREPRPGSAVAPGAIPAGVPALSGREQALAWARAERAGLLACLDHAAGTGRHARVVALTAGLAELLRRDGPWAEALIRHQAAVEAAHRLGDRLGEANMLHDLGTVWRLTDQCEAAARAQEQALAIYRDLGDRLGEANTLHELGDVRRMTGWYPAAAQNLEQALGIYRDHGDRLGQANTLHDLGNVRRLTGEYPAAAQHLEQALGIYRDHGDRLGQANALIPLGDVRRLTGDYPAADQAMEQALGIYRELGDRLGQANALLFLGVVRRVTGEYPAAAKALEQALDVHRDLDNRYGLANTLNETGHLYRATSDLAQAEGCYRQALGLARVLAGAYVEAEALAGLGRCALAAGNAPQAATLLRQALEIFQRIGAAEADDVSRDLAALGEPGPPA</sequence>
<dbReference type="AlphaFoldDB" id="A0A7K0C9U8"/>
<organism evidence="3 4">
    <name type="scientific">Streptomyces smaragdinus</name>
    <dbReference type="NCBI Taxonomy" id="2585196"/>
    <lineage>
        <taxon>Bacteria</taxon>
        <taxon>Bacillati</taxon>
        <taxon>Actinomycetota</taxon>
        <taxon>Actinomycetes</taxon>
        <taxon>Kitasatosporales</taxon>
        <taxon>Streptomycetaceae</taxon>
        <taxon>Streptomyces</taxon>
    </lineage>
</organism>
<dbReference type="SUPFAM" id="SSF48452">
    <property type="entry name" value="TPR-like"/>
    <property type="match status" value="2"/>
</dbReference>
<dbReference type="PROSITE" id="PS50943">
    <property type="entry name" value="HTH_CROC1"/>
    <property type="match status" value="1"/>
</dbReference>
<dbReference type="GO" id="GO:0043531">
    <property type="term" value="F:ADP binding"/>
    <property type="evidence" value="ECO:0007669"/>
    <property type="project" value="InterPro"/>
</dbReference>
<dbReference type="Gene3D" id="3.40.50.300">
    <property type="entry name" value="P-loop containing nucleotide triphosphate hydrolases"/>
    <property type="match status" value="1"/>
</dbReference>
<dbReference type="InterPro" id="IPR019734">
    <property type="entry name" value="TPR_rpt"/>
</dbReference>
<dbReference type="RefSeq" id="WP_153449569.1">
    <property type="nucleotide sequence ID" value="NZ_WEGJ01000001.1"/>
</dbReference>
<dbReference type="Gene3D" id="1.10.260.40">
    <property type="entry name" value="lambda repressor-like DNA-binding domains"/>
    <property type="match status" value="1"/>
</dbReference>